<accession>E3N5Y9</accession>
<dbReference type="EMBL" id="DS268535">
    <property type="protein sequence ID" value="EFO87420.1"/>
    <property type="molecule type" value="Genomic_DNA"/>
</dbReference>
<dbReference type="eggNOG" id="ENOG502QQ9V">
    <property type="taxonomic scope" value="Eukaryota"/>
</dbReference>
<reference evidence="2" key="1">
    <citation type="submission" date="2007-07" db="EMBL/GenBank/DDBJ databases">
        <title>PCAP assembly of the Caenorhabditis remanei genome.</title>
        <authorList>
            <consortium name="The Caenorhabditis remanei Sequencing Consortium"/>
            <person name="Wilson R.K."/>
        </authorList>
    </citation>
    <scope>NUCLEOTIDE SEQUENCE [LARGE SCALE GENOMIC DNA]</scope>
    <source>
        <strain evidence="2">PB4641</strain>
    </source>
</reference>
<sequence length="334" mass="38246">MGDFSNDSQNVPPQNEVDNGFPIIEASTHNEELLPKTNLSTTSTLPEDVEYQGKPPEGFVLGKYYRLPKALFLGKLWSDKHTCENAEEKHLLMKKYRNNCNRSNSTSSCKSRHQLEGALNLLTEAGMDPNVIAHDVEDFKTLAAHLKDYRICVWTIQKDTLLPEIIAQQNEQAHGMIPLLCIDGSYDFFIPTISNVKLSYCFKCHDFGGKDHARSCTAICKKCGSEKCSADPNVNIFCEKCRISFHSKKCFDAHSKPKSLKALPFCEKYEWCQKCRRAVKRQSYSKVVHSCRVYFCRFCDEKVSHRYEWAHVKANPNCKKLFYESEYPSLLAPQ</sequence>
<feature type="region of interest" description="Disordered" evidence="1">
    <location>
        <begin position="1"/>
        <end position="20"/>
    </location>
</feature>
<name>E3N5Y9_CAERE</name>
<feature type="compositionally biased region" description="Polar residues" evidence="1">
    <location>
        <begin position="1"/>
        <end position="17"/>
    </location>
</feature>
<proteinExistence type="predicted"/>
<evidence type="ECO:0000256" key="1">
    <source>
        <dbReference type="SAM" id="MobiDB-lite"/>
    </source>
</evidence>
<dbReference type="HOGENOM" id="CLU_832198_0_0_1"/>
<protein>
    <submittedName>
        <fullName evidence="2">Uncharacterized protein</fullName>
    </submittedName>
</protein>
<dbReference type="InParanoid" id="E3N5Y9"/>
<organism evidence="3">
    <name type="scientific">Caenorhabditis remanei</name>
    <name type="common">Caenorhabditis vulgaris</name>
    <dbReference type="NCBI Taxonomy" id="31234"/>
    <lineage>
        <taxon>Eukaryota</taxon>
        <taxon>Metazoa</taxon>
        <taxon>Ecdysozoa</taxon>
        <taxon>Nematoda</taxon>
        <taxon>Chromadorea</taxon>
        <taxon>Rhabditida</taxon>
        <taxon>Rhabditina</taxon>
        <taxon>Rhabditomorpha</taxon>
        <taxon>Rhabditoidea</taxon>
        <taxon>Rhabditidae</taxon>
        <taxon>Peloderinae</taxon>
        <taxon>Caenorhabditis</taxon>
    </lineage>
</organism>
<gene>
    <name evidence="2" type="ORF">CRE_30378</name>
</gene>
<keyword evidence="3" id="KW-1185">Reference proteome</keyword>
<dbReference type="Proteomes" id="UP000008281">
    <property type="component" value="Unassembled WGS sequence"/>
</dbReference>
<dbReference type="AlphaFoldDB" id="E3N5Y9"/>
<evidence type="ECO:0000313" key="2">
    <source>
        <dbReference type="EMBL" id="EFO87420.1"/>
    </source>
</evidence>
<evidence type="ECO:0000313" key="3">
    <source>
        <dbReference type="Proteomes" id="UP000008281"/>
    </source>
</evidence>